<keyword evidence="1" id="KW-1133">Transmembrane helix</keyword>
<keyword evidence="3" id="KW-1185">Reference proteome</keyword>
<evidence type="ECO:0000313" key="2">
    <source>
        <dbReference type="EMBL" id="MBK1669219.1"/>
    </source>
</evidence>
<dbReference type="Proteomes" id="UP001296873">
    <property type="component" value="Unassembled WGS sequence"/>
</dbReference>
<protein>
    <submittedName>
        <fullName evidence="2">Uncharacterized protein</fullName>
    </submittedName>
</protein>
<proteinExistence type="predicted"/>
<organism evidence="2 3">
    <name type="scientific">Rhodovibrio sodomensis</name>
    <dbReference type="NCBI Taxonomy" id="1088"/>
    <lineage>
        <taxon>Bacteria</taxon>
        <taxon>Pseudomonadati</taxon>
        <taxon>Pseudomonadota</taxon>
        <taxon>Alphaproteobacteria</taxon>
        <taxon>Rhodospirillales</taxon>
        <taxon>Rhodovibrionaceae</taxon>
        <taxon>Rhodovibrio</taxon>
    </lineage>
</organism>
<feature type="transmembrane region" description="Helical" evidence="1">
    <location>
        <begin position="6"/>
        <end position="26"/>
    </location>
</feature>
<gene>
    <name evidence="2" type="ORF">CKO28_14370</name>
</gene>
<dbReference type="EMBL" id="NRRL01000041">
    <property type="protein sequence ID" value="MBK1669219.1"/>
    <property type="molecule type" value="Genomic_DNA"/>
</dbReference>
<sequence length="112" mass="11781">MDSQKAAVGVGSVMGLSFGGISVYALSNLQTIASEGLAQAGFFSAAFLVEALEAIEDFIKHAVLSYVVSEDVAAWILTGLEWMLVAAASWKIARWTFALGTRASAMAFGVED</sequence>
<comment type="caution">
    <text evidence="2">The sequence shown here is derived from an EMBL/GenBank/DDBJ whole genome shotgun (WGS) entry which is preliminary data.</text>
</comment>
<evidence type="ECO:0000256" key="1">
    <source>
        <dbReference type="SAM" id="Phobius"/>
    </source>
</evidence>
<reference evidence="2 3" key="1">
    <citation type="journal article" date="2020" name="Microorganisms">
        <title>Osmotic Adaptation and Compatible Solute Biosynthesis of Phototrophic Bacteria as Revealed from Genome Analyses.</title>
        <authorList>
            <person name="Imhoff J.F."/>
            <person name="Rahn T."/>
            <person name="Kunzel S."/>
            <person name="Keller A."/>
            <person name="Neulinger S.C."/>
        </authorList>
    </citation>
    <scope>NUCLEOTIDE SEQUENCE [LARGE SCALE GENOMIC DNA]</scope>
    <source>
        <strain evidence="2 3">DSM 9895</strain>
    </source>
</reference>
<keyword evidence="1" id="KW-0812">Transmembrane</keyword>
<dbReference type="RefSeq" id="WP_200341546.1">
    <property type="nucleotide sequence ID" value="NZ_NRRL01000041.1"/>
</dbReference>
<keyword evidence="1" id="KW-0472">Membrane</keyword>
<name>A0ABS1DFH1_9PROT</name>
<accession>A0ABS1DFH1</accession>
<evidence type="ECO:0000313" key="3">
    <source>
        <dbReference type="Proteomes" id="UP001296873"/>
    </source>
</evidence>